<dbReference type="GO" id="GO:0052873">
    <property type="term" value="F:FMN reductase (NADPH) activity"/>
    <property type="evidence" value="ECO:0007669"/>
    <property type="project" value="UniProtKB-EC"/>
</dbReference>
<accession>A0A494Z2Z0</accession>
<evidence type="ECO:0000256" key="3">
    <source>
        <dbReference type="ARBA" id="ARBA00022643"/>
    </source>
</evidence>
<dbReference type="PIRSF" id="PIRSF005426">
    <property type="entry name" value="Frp"/>
    <property type="match status" value="1"/>
</dbReference>
<reference evidence="7 8" key="1">
    <citation type="journal article" date="2015" name="Antonie Van Leeuwenhoek">
        <title>Oceanobacillus bengalensis sp. nov., a bacterium isolated from seawater of the Bay of Bengal.</title>
        <authorList>
            <person name="Yongchang O."/>
            <person name="Xiang W."/>
            <person name="Wang G."/>
        </authorList>
    </citation>
    <scope>NUCLEOTIDE SEQUENCE [LARGE SCALE GENOMIC DNA]</scope>
    <source>
        <strain evidence="7 8">MCCC 1K00260</strain>
    </source>
</reference>
<keyword evidence="3 5" id="KW-0288">FMN</keyword>
<dbReference type="NCBIfam" id="NF008033">
    <property type="entry name" value="PRK10765.1"/>
    <property type="match status" value="1"/>
</dbReference>
<evidence type="ECO:0000259" key="6">
    <source>
        <dbReference type="Pfam" id="PF00881"/>
    </source>
</evidence>
<dbReference type="SUPFAM" id="SSF55469">
    <property type="entry name" value="FMN-dependent nitroreductase-like"/>
    <property type="match status" value="1"/>
</dbReference>
<dbReference type="CDD" id="cd02146">
    <property type="entry name" value="NfsA-like"/>
    <property type="match status" value="1"/>
</dbReference>
<evidence type="ECO:0000313" key="8">
    <source>
        <dbReference type="Proteomes" id="UP000281813"/>
    </source>
</evidence>
<keyword evidence="5" id="KW-0521">NADP</keyword>
<dbReference type="InterPro" id="IPR000415">
    <property type="entry name" value="Nitroreductase-like"/>
</dbReference>
<dbReference type="InterPro" id="IPR016446">
    <property type="entry name" value="Flavin_OxRdtase_Frp"/>
</dbReference>
<dbReference type="RefSeq" id="WP_121130373.1">
    <property type="nucleotide sequence ID" value="NZ_JBHUFK010000007.1"/>
</dbReference>
<evidence type="ECO:0000256" key="1">
    <source>
        <dbReference type="ARBA" id="ARBA00008366"/>
    </source>
</evidence>
<proteinExistence type="inferred from homology"/>
<dbReference type="Gene3D" id="3.40.109.10">
    <property type="entry name" value="NADH Oxidase"/>
    <property type="match status" value="1"/>
</dbReference>
<dbReference type="PANTHER" id="PTHR43425">
    <property type="entry name" value="OXYGEN-INSENSITIVE NADPH NITROREDUCTASE"/>
    <property type="match status" value="1"/>
</dbReference>
<dbReference type="Pfam" id="PF00881">
    <property type="entry name" value="Nitroreductase"/>
    <property type="match status" value="1"/>
</dbReference>
<comment type="caution">
    <text evidence="7">The sequence shown here is derived from an EMBL/GenBank/DDBJ whole genome shotgun (WGS) entry which is preliminary data.</text>
</comment>
<protein>
    <submittedName>
        <fullName evidence="7">Oxygen-insensitive NADPH nitroreductase</fullName>
        <ecNumber evidence="7">1.5.1.38</ecNumber>
    </submittedName>
</protein>
<dbReference type="PANTHER" id="PTHR43425:SF3">
    <property type="entry name" value="NADPH-DEPENDENT OXIDOREDUCTASE"/>
    <property type="match status" value="1"/>
</dbReference>
<sequence length="248" mass="28257">MNSTIETILNHRSIRLFKEEKLTTKQIQLLVQSAQQASTSSNVMAYTIIGISDKNVKEELKEISGHKHVINNGHLFIFCGDLHRVQLVASDEVRSKMMEMVESTEQFIVANIDAALAAQNLSIAAESMGLGICFLGSLRNNIERFSEILKLPEHVIPLFGIAVGYPDHKPEIKPRLPIDAVYHENQYPTDDKLISMVAKYDEEIKAYYQTRSTNRKVETWTEQMIQKYSNSTRLDVADFTKKQKLNNQ</sequence>
<keyword evidence="8" id="KW-1185">Reference proteome</keyword>
<evidence type="ECO:0000313" key="7">
    <source>
        <dbReference type="EMBL" id="RKQ16381.1"/>
    </source>
</evidence>
<evidence type="ECO:0000256" key="2">
    <source>
        <dbReference type="ARBA" id="ARBA00022630"/>
    </source>
</evidence>
<evidence type="ECO:0000256" key="4">
    <source>
        <dbReference type="ARBA" id="ARBA00023002"/>
    </source>
</evidence>
<dbReference type="EMBL" id="RBZO01000009">
    <property type="protein sequence ID" value="RKQ16381.1"/>
    <property type="molecule type" value="Genomic_DNA"/>
</dbReference>
<keyword evidence="2 5" id="KW-0285">Flavoprotein</keyword>
<dbReference type="InterPro" id="IPR029479">
    <property type="entry name" value="Nitroreductase"/>
</dbReference>
<organism evidence="7 8">
    <name type="scientific">Oceanobacillus bengalensis</name>
    <dbReference type="NCBI Taxonomy" id="1435466"/>
    <lineage>
        <taxon>Bacteria</taxon>
        <taxon>Bacillati</taxon>
        <taxon>Bacillota</taxon>
        <taxon>Bacilli</taxon>
        <taxon>Bacillales</taxon>
        <taxon>Bacillaceae</taxon>
        <taxon>Oceanobacillus</taxon>
    </lineage>
</organism>
<name>A0A494Z2Z0_9BACI</name>
<feature type="domain" description="Nitroreductase" evidence="6">
    <location>
        <begin position="8"/>
        <end position="165"/>
    </location>
</feature>
<dbReference type="EC" id="1.5.1.38" evidence="7"/>
<keyword evidence="4 5" id="KW-0560">Oxidoreductase</keyword>
<evidence type="ECO:0000256" key="5">
    <source>
        <dbReference type="PIRNR" id="PIRNR005426"/>
    </source>
</evidence>
<dbReference type="OrthoDB" id="9775805at2"/>
<dbReference type="Proteomes" id="UP000281813">
    <property type="component" value="Unassembled WGS sequence"/>
</dbReference>
<comment type="similarity">
    <text evidence="1 5">Belongs to the flavin oxidoreductase frp family.</text>
</comment>
<gene>
    <name evidence="7" type="ORF">D8M05_07830</name>
</gene>
<dbReference type="AlphaFoldDB" id="A0A494Z2Z0"/>